<protein>
    <submittedName>
        <fullName evidence="2">Uncharacterized protein</fullName>
    </submittedName>
</protein>
<feature type="region of interest" description="Disordered" evidence="1">
    <location>
        <begin position="22"/>
        <end position="78"/>
    </location>
</feature>
<organism evidence="2">
    <name type="scientific">Tanacetum cinerariifolium</name>
    <name type="common">Dalmatian daisy</name>
    <name type="synonym">Chrysanthemum cinerariifolium</name>
    <dbReference type="NCBI Taxonomy" id="118510"/>
    <lineage>
        <taxon>Eukaryota</taxon>
        <taxon>Viridiplantae</taxon>
        <taxon>Streptophyta</taxon>
        <taxon>Embryophyta</taxon>
        <taxon>Tracheophyta</taxon>
        <taxon>Spermatophyta</taxon>
        <taxon>Magnoliopsida</taxon>
        <taxon>eudicotyledons</taxon>
        <taxon>Gunneridae</taxon>
        <taxon>Pentapetalae</taxon>
        <taxon>asterids</taxon>
        <taxon>campanulids</taxon>
        <taxon>Asterales</taxon>
        <taxon>Asteraceae</taxon>
        <taxon>Asteroideae</taxon>
        <taxon>Anthemideae</taxon>
        <taxon>Anthemidinae</taxon>
        <taxon>Tanacetum</taxon>
    </lineage>
</organism>
<sequence length="193" mass="22010">DTKILNVDEEHGEEVSNMMALKERTIKLDEGQDGSDLGMTPKSQPSPERELMEEDQARSDRGQSHVAHAEPNPEPMNKDFIAIVYPKVHEILKLTTKEQVYIENPPSSSETFSSMKNLEDTFTFGDQFLNDKSTEEEPRKANDKTTQALASRVYKLEHHDLYSKIGKQVNEVIKEAIHSALQAPLRKRFRDLS</sequence>
<dbReference type="AlphaFoldDB" id="A0A699RN34"/>
<accession>A0A699RN34</accession>
<feature type="compositionally biased region" description="Basic and acidic residues" evidence="1">
    <location>
        <begin position="47"/>
        <end position="63"/>
    </location>
</feature>
<reference evidence="2" key="1">
    <citation type="journal article" date="2019" name="Sci. Rep.">
        <title>Draft genome of Tanacetum cinerariifolium, the natural source of mosquito coil.</title>
        <authorList>
            <person name="Yamashiro T."/>
            <person name="Shiraishi A."/>
            <person name="Satake H."/>
            <person name="Nakayama K."/>
        </authorList>
    </citation>
    <scope>NUCLEOTIDE SEQUENCE</scope>
</reference>
<evidence type="ECO:0000256" key="1">
    <source>
        <dbReference type="SAM" id="MobiDB-lite"/>
    </source>
</evidence>
<comment type="caution">
    <text evidence="2">The sequence shown here is derived from an EMBL/GenBank/DDBJ whole genome shotgun (WGS) entry which is preliminary data.</text>
</comment>
<feature type="non-terminal residue" evidence="2">
    <location>
        <position position="1"/>
    </location>
</feature>
<proteinExistence type="predicted"/>
<name>A0A699RN34_TANCI</name>
<dbReference type="EMBL" id="BKCJ011110315">
    <property type="protein sequence ID" value="GFC87455.1"/>
    <property type="molecule type" value="Genomic_DNA"/>
</dbReference>
<gene>
    <name evidence="2" type="ORF">Tci_859425</name>
</gene>
<evidence type="ECO:0000313" key="2">
    <source>
        <dbReference type="EMBL" id="GFC87455.1"/>
    </source>
</evidence>